<dbReference type="GO" id="GO:0005739">
    <property type="term" value="C:mitochondrion"/>
    <property type="evidence" value="ECO:0007669"/>
    <property type="project" value="TreeGrafter"/>
</dbReference>
<evidence type="ECO:0008006" key="6">
    <source>
        <dbReference type="Google" id="ProtNLM"/>
    </source>
</evidence>
<reference evidence="4" key="2">
    <citation type="submission" date="2023-02" db="EMBL/GenBank/DDBJ databases">
        <authorList>
            <person name="Swenson N.G."/>
            <person name="Wegrzyn J.L."/>
            <person name="Mcevoy S.L."/>
        </authorList>
    </citation>
    <scope>NUCLEOTIDE SEQUENCE</scope>
    <source>
        <strain evidence="4">91603</strain>
        <tissue evidence="4">Leaf</tissue>
    </source>
</reference>
<name>A0AAD5IUR8_ACENE</name>
<feature type="repeat" description="PPR" evidence="3">
    <location>
        <begin position="59"/>
        <end position="93"/>
    </location>
</feature>
<dbReference type="Pfam" id="PF13812">
    <property type="entry name" value="PPR_3"/>
    <property type="match status" value="1"/>
</dbReference>
<dbReference type="NCBIfam" id="TIGR00756">
    <property type="entry name" value="PPR"/>
    <property type="match status" value="1"/>
</dbReference>
<dbReference type="PANTHER" id="PTHR45717:SF6">
    <property type="entry name" value="PENTACOTRIPEPTIDE-REPEAT REGION OF PRORP DOMAIN-CONTAINING PROTEIN"/>
    <property type="match status" value="1"/>
</dbReference>
<reference evidence="4" key="1">
    <citation type="journal article" date="2022" name="Plant J.">
        <title>Strategies of tolerance reflected in two North American maple genomes.</title>
        <authorList>
            <person name="McEvoy S.L."/>
            <person name="Sezen U.U."/>
            <person name="Trouern-Trend A."/>
            <person name="McMahon S.M."/>
            <person name="Schaberg P.G."/>
            <person name="Yang J."/>
            <person name="Wegrzyn J.L."/>
            <person name="Swenson N.G."/>
        </authorList>
    </citation>
    <scope>NUCLEOTIDE SEQUENCE</scope>
    <source>
        <strain evidence="4">91603</strain>
    </source>
</reference>
<evidence type="ECO:0000256" key="2">
    <source>
        <dbReference type="ARBA" id="ARBA00022737"/>
    </source>
</evidence>
<dbReference type="InterPro" id="IPR002885">
    <property type="entry name" value="PPR_rpt"/>
</dbReference>
<sequence length="143" mass="16397">MVLRVHGIELVEKYFNNVPKDAKTYKVYGALLHAYVQQGSVKKAEAIMQNMREMGFATSSFPYNMLITLYYKIGENDKIEVLIQEMEEKGIPKDKKTLEVVMSAYVTASEISMMEMVLKWVEKDPNFVVDRKVYSIAANGSLR</sequence>
<keyword evidence="5" id="KW-1185">Reference proteome</keyword>
<dbReference type="AlphaFoldDB" id="A0AAD5IUR8"/>
<dbReference type="PANTHER" id="PTHR45717">
    <property type="entry name" value="OS12G0527900 PROTEIN"/>
    <property type="match status" value="1"/>
</dbReference>
<dbReference type="Gene3D" id="1.25.40.10">
    <property type="entry name" value="Tetratricopeptide repeat domain"/>
    <property type="match status" value="1"/>
</dbReference>
<evidence type="ECO:0000256" key="3">
    <source>
        <dbReference type="PROSITE-ProRule" id="PRU00708"/>
    </source>
</evidence>
<gene>
    <name evidence="4" type="ORF">LWI28_018350</name>
</gene>
<comment type="similarity">
    <text evidence="1">Belongs to the PPR family. P subfamily.</text>
</comment>
<dbReference type="Proteomes" id="UP001064489">
    <property type="component" value="Chromosome 5"/>
</dbReference>
<dbReference type="InterPro" id="IPR011990">
    <property type="entry name" value="TPR-like_helical_dom_sf"/>
</dbReference>
<evidence type="ECO:0000256" key="1">
    <source>
        <dbReference type="ARBA" id="ARBA00007626"/>
    </source>
</evidence>
<accession>A0AAD5IUR8</accession>
<organism evidence="4 5">
    <name type="scientific">Acer negundo</name>
    <name type="common">Box elder</name>
    <dbReference type="NCBI Taxonomy" id="4023"/>
    <lineage>
        <taxon>Eukaryota</taxon>
        <taxon>Viridiplantae</taxon>
        <taxon>Streptophyta</taxon>
        <taxon>Embryophyta</taxon>
        <taxon>Tracheophyta</taxon>
        <taxon>Spermatophyta</taxon>
        <taxon>Magnoliopsida</taxon>
        <taxon>eudicotyledons</taxon>
        <taxon>Gunneridae</taxon>
        <taxon>Pentapetalae</taxon>
        <taxon>rosids</taxon>
        <taxon>malvids</taxon>
        <taxon>Sapindales</taxon>
        <taxon>Sapindaceae</taxon>
        <taxon>Hippocastanoideae</taxon>
        <taxon>Acereae</taxon>
        <taxon>Acer</taxon>
    </lineage>
</organism>
<feature type="repeat" description="PPR" evidence="3">
    <location>
        <begin position="24"/>
        <end position="58"/>
    </location>
</feature>
<evidence type="ECO:0000313" key="5">
    <source>
        <dbReference type="Proteomes" id="UP001064489"/>
    </source>
</evidence>
<keyword evidence="2" id="KW-0677">Repeat</keyword>
<dbReference type="GO" id="GO:0003729">
    <property type="term" value="F:mRNA binding"/>
    <property type="evidence" value="ECO:0007669"/>
    <property type="project" value="UniProtKB-ARBA"/>
</dbReference>
<protein>
    <recommendedName>
        <fullName evidence="6">Pentatricopeptide repeat-containing protein</fullName>
    </recommendedName>
</protein>
<proteinExistence type="inferred from homology"/>
<dbReference type="EMBL" id="JAJSOW010000102">
    <property type="protein sequence ID" value="KAI9177709.1"/>
    <property type="molecule type" value="Genomic_DNA"/>
</dbReference>
<dbReference type="PROSITE" id="PS51375">
    <property type="entry name" value="PPR"/>
    <property type="match status" value="2"/>
</dbReference>
<comment type="caution">
    <text evidence="4">The sequence shown here is derived from an EMBL/GenBank/DDBJ whole genome shotgun (WGS) entry which is preliminary data.</text>
</comment>
<evidence type="ECO:0000313" key="4">
    <source>
        <dbReference type="EMBL" id="KAI9177709.1"/>
    </source>
</evidence>